<reference evidence="1 2" key="1">
    <citation type="submission" date="2019-08" db="EMBL/GenBank/DDBJ databases">
        <title>Complete genome sequence of Candidatus Uab amorphum.</title>
        <authorList>
            <person name="Shiratori T."/>
            <person name="Suzuki S."/>
            <person name="Kakizawa Y."/>
            <person name="Ishida K."/>
        </authorList>
    </citation>
    <scope>NUCLEOTIDE SEQUENCE [LARGE SCALE GENOMIC DNA]</scope>
    <source>
        <strain evidence="1 2">SRT547</strain>
    </source>
</reference>
<dbReference type="EMBL" id="AP019860">
    <property type="protein sequence ID" value="BBM86559.1"/>
    <property type="molecule type" value="Genomic_DNA"/>
</dbReference>
<evidence type="ECO:0000313" key="2">
    <source>
        <dbReference type="Proteomes" id="UP000326354"/>
    </source>
</evidence>
<dbReference type="KEGG" id="uam:UABAM_04945"/>
<keyword evidence="2" id="KW-1185">Reference proteome</keyword>
<dbReference type="RefSeq" id="WP_151970607.1">
    <property type="nucleotide sequence ID" value="NZ_AP019860.1"/>
</dbReference>
<dbReference type="Gene3D" id="2.60.120.620">
    <property type="entry name" value="q2cbj1_9rhob like domain"/>
    <property type="match status" value="1"/>
</dbReference>
<name>A0A5S9F6D7_UABAM</name>
<dbReference type="AlphaFoldDB" id="A0A5S9F6D7"/>
<dbReference type="PANTHER" id="PTHR31630:SF6">
    <property type="entry name" value="PHYTANOYL-COA DIOXYGENASE-RELATED"/>
    <property type="match status" value="1"/>
</dbReference>
<protein>
    <recommendedName>
        <fullName evidence="3">Phytanoyl-CoA dioxygenase</fullName>
    </recommendedName>
</protein>
<dbReference type="Proteomes" id="UP000326354">
    <property type="component" value="Chromosome"/>
</dbReference>
<organism evidence="1 2">
    <name type="scientific">Uabimicrobium amorphum</name>
    <dbReference type="NCBI Taxonomy" id="2596890"/>
    <lineage>
        <taxon>Bacteria</taxon>
        <taxon>Pseudomonadati</taxon>
        <taxon>Planctomycetota</taxon>
        <taxon>Candidatus Uabimicrobiia</taxon>
        <taxon>Candidatus Uabimicrobiales</taxon>
        <taxon>Candidatus Uabimicrobiaceae</taxon>
        <taxon>Candidatus Uabimicrobium</taxon>
    </lineage>
</organism>
<evidence type="ECO:0008006" key="3">
    <source>
        <dbReference type="Google" id="ProtNLM"/>
    </source>
</evidence>
<accession>A0A5S9F6D7</accession>
<dbReference type="PANTHER" id="PTHR31630">
    <property type="entry name" value="PHYTANOYL-COA DIOXYGENASE-RELATED-RELATED"/>
    <property type="match status" value="1"/>
</dbReference>
<dbReference type="OrthoDB" id="1157001at2"/>
<dbReference type="SUPFAM" id="SSF51197">
    <property type="entry name" value="Clavaminate synthase-like"/>
    <property type="match status" value="1"/>
</dbReference>
<sequence length="397" mass="47532">MLKEIKKQQYDRAIAYLESQYDPVTLLYSQHKNHLMQEIKSVAPDVNILESWLDYMLDCFIHRSPHLNKKERTVEGWQKIFPRYPVDREGFAVSFAIEDSDTYCRMLDDYGVVVVRVFDKQECERSIAAMFEEINNTPAPYRKMNVSPDNPISWEKCNWPSRSKFLLSRPAFHFQAFKNRTSETVYRVFCHIWKEERLRVTIDNWGIMRGTKDLLMKNGVEDRPQWRKNVKPHWDYNPWLFHSEMQKGRQPGYQAIIAFSDQTSQTGCHLTLPGCTQFLELWCRENEIPKDLLTKRRSHRPVANDPVRDYMQEIPIRQGDMIIWSWGQLHGNTMNFASQMRLLQYIRMFPASEVDTSYEEYDRYACRRILRQYQSEYAFDFSRFSLQEKRLLGVEDY</sequence>
<evidence type="ECO:0000313" key="1">
    <source>
        <dbReference type="EMBL" id="BBM86559.1"/>
    </source>
</evidence>
<gene>
    <name evidence="1" type="ORF">UABAM_04945</name>
</gene>
<proteinExistence type="predicted"/>